<evidence type="ECO:0000256" key="2">
    <source>
        <dbReference type="SAM" id="MobiDB-lite"/>
    </source>
</evidence>
<protein>
    <recommendedName>
        <fullName evidence="4">HTH cro/C1-type domain-containing protein</fullName>
    </recommendedName>
</protein>
<evidence type="ECO:0000313" key="6">
    <source>
        <dbReference type="Proteomes" id="UP000195781"/>
    </source>
</evidence>
<dbReference type="PROSITE" id="PS50943">
    <property type="entry name" value="HTH_CROC1"/>
    <property type="match status" value="1"/>
</dbReference>
<dbReference type="SUPFAM" id="SSF47413">
    <property type="entry name" value="lambda repressor-like DNA-binding domains"/>
    <property type="match status" value="1"/>
</dbReference>
<dbReference type="InterPro" id="IPR001387">
    <property type="entry name" value="Cro/C1-type_HTH"/>
</dbReference>
<feature type="compositionally biased region" description="Low complexity" evidence="2">
    <location>
        <begin position="74"/>
        <end position="84"/>
    </location>
</feature>
<keyword evidence="1" id="KW-0238">DNA-binding</keyword>
<dbReference type="Proteomes" id="UP000195781">
    <property type="component" value="Unassembled WGS sequence"/>
</dbReference>
<evidence type="ECO:0000256" key="1">
    <source>
        <dbReference type="ARBA" id="ARBA00023125"/>
    </source>
</evidence>
<feature type="domain" description="HTH cro/C1-type" evidence="4">
    <location>
        <begin position="9"/>
        <end position="63"/>
    </location>
</feature>
<dbReference type="CDD" id="cd00093">
    <property type="entry name" value="HTH_XRE"/>
    <property type="match status" value="1"/>
</dbReference>
<feature type="region of interest" description="Disordered" evidence="2">
    <location>
        <begin position="74"/>
        <end position="103"/>
    </location>
</feature>
<name>A0A1Y3Y265_9ACTN</name>
<sequence>MSTTIAQRLYELRRAHGISQEDLARKLGVSRQAVSKWECGESVPGTDNLIALARLYGVELDALLGIGRDAESGGEAPAPAASSSDDVAKGPNAADGPAEPPASPNRRRALIAIACGALAVLLALILLYCVRANTPDYIVIEGTVVASDGVFGDFVVDMGYTEQFPSRYIVCSADSTTTYDYNVPDEPVNAGGADESVPASREPIELQEGWRVSVSFDVRGGVEWPQARNLADSIQIETELA</sequence>
<keyword evidence="3" id="KW-0472">Membrane</keyword>
<dbReference type="PANTHER" id="PTHR46558">
    <property type="entry name" value="TRACRIPTIONAL REGULATORY PROTEIN-RELATED-RELATED"/>
    <property type="match status" value="1"/>
</dbReference>
<organism evidence="5 6">
    <name type="scientific">[Collinsella] massiliensis</name>
    <dbReference type="NCBI Taxonomy" id="1232426"/>
    <lineage>
        <taxon>Bacteria</taxon>
        <taxon>Bacillati</taxon>
        <taxon>Actinomycetota</taxon>
        <taxon>Coriobacteriia</taxon>
        <taxon>Coriobacteriales</taxon>
        <taxon>Coriobacteriaceae</taxon>
        <taxon>Enorma</taxon>
    </lineage>
</organism>
<accession>A0A1Y3Y265</accession>
<feature type="transmembrane region" description="Helical" evidence="3">
    <location>
        <begin position="109"/>
        <end position="128"/>
    </location>
</feature>
<dbReference type="InterPro" id="IPR010982">
    <property type="entry name" value="Lambda_DNA-bd_dom_sf"/>
</dbReference>
<dbReference type="PANTHER" id="PTHR46558:SF11">
    <property type="entry name" value="HTH-TYPE TRANSCRIPTIONAL REGULATOR XRE"/>
    <property type="match status" value="1"/>
</dbReference>
<evidence type="ECO:0000313" key="5">
    <source>
        <dbReference type="EMBL" id="OUN89459.1"/>
    </source>
</evidence>
<dbReference type="Pfam" id="PF01381">
    <property type="entry name" value="HTH_3"/>
    <property type="match status" value="1"/>
</dbReference>
<dbReference type="OrthoDB" id="9801008at2"/>
<keyword evidence="3" id="KW-0812">Transmembrane</keyword>
<dbReference type="AlphaFoldDB" id="A0A1Y3Y265"/>
<dbReference type="EMBL" id="NFIE01000003">
    <property type="protein sequence ID" value="OUN89459.1"/>
    <property type="molecule type" value="Genomic_DNA"/>
</dbReference>
<dbReference type="SMART" id="SM00530">
    <property type="entry name" value="HTH_XRE"/>
    <property type="match status" value="1"/>
</dbReference>
<keyword evidence="3" id="KW-1133">Transmembrane helix</keyword>
<keyword evidence="6" id="KW-1185">Reference proteome</keyword>
<evidence type="ECO:0000256" key="3">
    <source>
        <dbReference type="SAM" id="Phobius"/>
    </source>
</evidence>
<evidence type="ECO:0000259" key="4">
    <source>
        <dbReference type="PROSITE" id="PS50943"/>
    </source>
</evidence>
<proteinExistence type="predicted"/>
<comment type="caution">
    <text evidence="5">The sequence shown here is derived from an EMBL/GenBank/DDBJ whole genome shotgun (WGS) entry which is preliminary data.</text>
</comment>
<reference evidence="6" key="1">
    <citation type="submission" date="2017-04" db="EMBL/GenBank/DDBJ databases">
        <title>Function of individual gut microbiota members based on whole genome sequencing of pure cultures obtained from chicken caecum.</title>
        <authorList>
            <person name="Medvecky M."/>
            <person name="Cejkova D."/>
            <person name="Polansky O."/>
            <person name="Karasova D."/>
            <person name="Kubasova T."/>
            <person name="Cizek A."/>
            <person name="Rychlik I."/>
        </authorList>
    </citation>
    <scope>NUCLEOTIDE SEQUENCE [LARGE SCALE GENOMIC DNA]</scope>
    <source>
        <strain evidence="6">An5</strain>
    </source>
</reference>
<gene>
    <name evidence="5" type="ORF">B5G02_01510</name>
</gene>
<dbReference type="RefSeq" id="WP_094334906.1">
    <property type="nucleotide sequence ID" value="NZ_NFIE01000003.1"/>
</dbReference>
<dbReference type="Gene3D" id="1.10.260.40">
    <property type="entry name" value="lambda repressor-like DNA-binding domains"/>
    <property type="match status" value="1"/>
</dbReference>
<dbReference type="GO" id="GO:0003677">
    <property type="term" value="F:DNA binding"/>
    <property type="evidence" value="ECO:0007669"/>
    <property type="project" value="UniProtKB-KW"/>
</dbReference>